<dbReference type="Pfam" id="PF00126">
    <property type="entry name" value="HTH_1"/>
    <property type="match status" value="1"/>
</dbReference>
<dbReference type="InterPro" id="IPR058163">
    <property type="entry name" value="LysR-type_TF_proteobact-type"/>
</dbReference>
<accession>A0ABX0KUL2</accession>
<comment type="caution">
    <text evidence="6">The sequence shown here is derived from an EMBL/GenBank/DDBJ whole genome shotgun (WGS) entry which is preliminary data.</text>
</comment>
<protein>
    <submittedName>
        <fullName evidence="6">LysR family transcriptional regulator</fullName>
    </submittedName>
</protein>
<evidence type="ECO:0000259" key="5">
    <source>
        <dbReference type="PROSITE" id="PS50931"/>
    </source>
</evidence>
<dbReference type="InterPro" id="IPR005119">
    <property type="entry name" value="LysR_subst-bd"/>
</dbReference>
<dbReference type="PANTHER" id="PTHR30537">
    <property type="entry name" value="HTH-TYPE TRANSCRIPTIONAL REGULATOR"/>
    <property type="match status" value="1"/>
</dbReference>
<evidence type="ECO:0000256" key="1">
    <source>
        <dbReference type="ARBA" id="ARBA00009437"/>
    </source>
</evidence>
<proteinExistence type="inferred from homology"/>
<dbReference type="CDD" id="cd08477">
    <property type="entry name" value="PBP2_CrgA_like_8"/>
    <property type="match status" value="1"/>
</dbReference>
<gene>
    <name evidence="6" type="ORF">HA050_00985</name>
</gene>
<keyword evidence="2" id="KW-0805">Transcription regulation</keyword>
<evidence type="ECO:0000313" key="6">
    <source>
        <dbReference type="EMBL" id="NHQ84691.1"/>
    </source>
</evidence>
<keyword evidence="3" id="KW-0238">DNA-binding</keyword>
<dbReference type="InterPro" id="IPR000847">
    <property type="entry name" value="LysR_HTH_N"/>
</dbReference>
<dbReference type="PROSITE" id="PS50931">
    <property type="entry name" value="HTH_LYSR"/>
    <property type="match status" value="1"/>
</dbReference>
<dbReference type="Gene3D" id="1.10.10.10">
    <property type="entry name" value="Winged helix-like DNA-binding domain superfamily/Winged helix DNA-binding domain"/>
    <property type="match status" value="1"/>
</dbReference>
<dbReference type="Gene3D" id="3.40.190.290">
    <property type="match status" value="1"/>
</dbReference>
<dbReference type="InterPro" id="IPR036390">
    <property type="entry name" value="WH_DNA-bd_sf"/>
</dbReference>
<dbReference type="Pfam" id="PF03466">
    <property type="entry name" value="LysR_substrate"/>
    <property type="match status" value="1"/>
</dbReference>
<keyword evidence="7" id="KW-1185">Reference proteome</keyword>
<sequence>MDRLMSMSVFVYAAEQRSFTAAADAFGISATMVGKHVRALEQRLGAQLLNRTTRQQSLTEIGRIYYERCKQLLADAEVADSCADELRAAPRGLLRIHAPVSFGSQRLTPALCEYLGKYPEVEVDLTLTDRSPDLIEDGYEAAIRIGNLPDSSLIARPLRPYTMWLCASPAYLAQAGTPVVAEDLTAHNCLGFSYWQKKNLWRLQKDGTADHVQVKGRFTVNNGQALRAAGLAGLGIIMQPEILLSDDVAAGRLVRLCDEYDLPSRPMHLVYVADRRPTPKLRSFIDFMLETFA</sequence>
<dbReference type="PANTHER" id="PTHR30537:SF5">
    <property type="entry name" value="HTH-TYPE TRANSCRIPTIONAL ACTIVATOR TTDR-RELATED"/>
    <property type="match status" value="1"/>
</dbReference>
<evidence type="ECO:0000256" key="4">
    <source>
        <dbReference type="ARBA" id="ARBA00023163"/>
    </source>
</evidence>
<evidence type="ECO:0000313" key="7">
    <source>
        <dbReference type="Proteomes" id="UP000712570"/>
    </source>
</evidence>
<evidence type="ECO:0000256" key="2">
    <source>
        <dbReference type="ARBA" id="ARBA00023015"/>
    </source>
</evidence>
<name>A0ABX0KUL2_9NEIS</name>
<comment type="similarity">
    <text evidence="1">Belongs to the LysR transcriptional regulatory family.</text>
</comment>
<reference evidence="6 7" key="1">
    <citation type="submission" date="2020-03" db="EMBL/GenBank/DDBJ databases">
        <title>Draft genome sequence of environmentally isolated violet-colored cultures.</title>
        <authorList>
            <person name="Wilson H.S."/>
        </authorList>
    </citation>
    <scope>NUCLEOTIDE SEQUENCE [LARGE SCALE GENOMIC DNA]</scope>
    <source>
        <strain evidence="6 7">HSC-16F04</strain>
    </source>
</reference>
<feature type="domain" description="HTH lysR-type" evidence="5">
    <location>
        <begin position="1"/>
        <end position="59"/>
    </location>
</feature>
<dbReference type="SUPFAM" id="SSF46785">
    <property type="entry name" value="Winged helix' DNA-binding domain"/>
    <property type="match status" value="1"/>
</dbReference>
<organism evidence="6 7">
    <name type="scientific">Iodobacter violaceini</name>
    <dbReference type="NCBI Taxonomy" id="3044271"/>
    <lineage>
        <taxon>Bacteria</taxon>
        <taxon>Pseudomonadati</taxon>
        <taxon>Pseudomonadota</taxon>
        <taxon>Betaproteobacteria</taxon>
        <taxon>Neisseriales</taxon>
        <taxon>Chitinibacteraceae</taxon>
        <taxon>Iodobacter</taxon>
    </lineage>
</organism>
<dbReference type="Proteomes" id="UP000712570">
    <property type="component" value="Unassembled WGS sequence"/>
</dbReference>
<dbReference type="SUPFAM" id="SSF53850">
    <property type="entry name" value="Periplasmic binding protein-like II"/>
    <property type="match status" value="1"/>
</dbReference>
<dbReference type="InterPro" id="IPR036388">
    <property type="entry name" value="WH-like_DNA-bd_sf"/>
</dbReference>
<dbReference type="EMBL" id="JAAOLX010000001">
    <property type="protein sequence ID" value="NHQ84691.1"/>
    <property type="molecule type" value="Genomic_DNA"/>
</dbReference>
<keyword evidence="4" id="KW-0804">Transcription</keyword>
<evidence type="ECO:0000256" key="3">
    <source>
        <dbReference type="ARBA" id="ARBA00023125"/>
    </source>
</evidence>